<dbReference type="Pfam" id="PF09723">
    <property type="entry name" value="Zn_ribbon_8"/>
    <property type="match status" value="1"/>
</dbReference>
<name>A0A4P7NXG7_9GAMM</name>
<dbReference type="OrthoDB" id="9813321at2"/>
<dbReference type="AlphaFoldDB" id="A0A4P7NXG7"/>
<feature type="region of interest" description="Disordered" evidence="1">
    <location>
        <begin position="59"/>
        <end position="78"/>
    </location>
</feature>
<keyword evidence="4" id="KW-1185">Reference proteome</keyword>
<accession>A0A4P7NXG7</accession>
<organism evidence="3 4">
    <name type="scientific">Hydrogenovibrio crunogenus</name>
    <dbReference type="NCBI Taxonomy" id="39765"/>
    <lineage>
        <taxon>Bacteria</taxon>
        <taxon>Pseudomonadati</taxon>
        <taxon>Pseudomonadota</taxon>
        <taxon>Gammaproteobacteria</taxon>
        <taxon>Thiotrichales</taxon>
        <taxon>Piscirickettsiaceae</taxon>
        <taxon>Hydrogenovibrio</taxon>
    </lineage>
</organism>
<evidence type="ECO:0000259" key="2">
    <source>
        <dbReference type="SMART" id="SM00834"/>
    </source>
</evidence>
<feature type="domain" description="Putative regulatory protein FmdB zinc ribbon" evidence="2">
    <location>
        <begin position="1"/>
        <end position="41"/>
    </location>
</feature>
<dbReference type="RefSeq" id="WP_135795170.1">
    <property type="nucleotide sequence ID" value="NZ_CP032096.1"/>
</dbReference>
<dbReference type="SMART" id="SM00834">
    <property type="entry name" value="CxxC_CXXC_SSSS"/>
    <property type="match status" value="1"/>
</dbReference>
<dbReference type="EMBL" id="CP032096">
    <property type="protein sequence ID" value="QBZ82460.1"/>
    <property type="molecule type" value="Genomic_DNA"/>
</dbReference>
<gene>
    <name evidence="3" type="ORF">GHNINEIG_00490</name>
</gene>
<dbReference type="InterPro" id="IPR013429">
    <property type="entry name" value="Regulatory_FmdB_Zinc_ribbon"/>
</dbReference>
<evidence type="ECO:0000313" key="4">
    <source>
        <dbReference type="Proteomes" id="UP000296201"/>
    </source>
</evidence>
<dbReference type="Proteomes" id="UP000296201">
    <property type="component" value="Chromosome"/>
</dbReference>
<evidence type="ECO:0000256" key="1">
    <source>
        <dbReference type="SAM" id="MobiDB-lite"/>
    </source>
</evidence>
<protein>
    <submittedName>
        <fullName evidence="3">Formamidase</fullName>
    </submittedName>
</protein>
<evidence type="ECO:0000313" key="3">
    <source>
        <dbReference type="EMBL" id="QBZ82460.1"/>
    </source>
</evidence>
<sequence length="118" mass="13473">MPVYDYKCPDHGIFYELATMDESNKPAQCPHCQTLSPRIIMIPPEILDMAPAKRNAIEKNEAAQHEPQVSTVDSRAENTEKLKHGCGCQYHKKGKSKLMWTADGKKMFPSMRPWMISH</sequence>
<reference evidence="3 4" key="1">
    <citation type="submission" date="2018-08" db="EMBL/GenBank/DDBJ databases">
        <title>Horizontal acquisition of hydrogen conversion ability and other habitat adaptations in Hydrogenovibrio crunogenus strains.</title>
        <authorList>
            <person name="Gonnella G."/>
            <person name="Adam N."/>
            <person name="Perner M."/>
        </authorList>
    </citation>
    <scope>NUCLEOTIDE SEQUENCE [LARGE SCALE GENOMIC DNA]</scope>
    <source>
        <strain evidence="3 4">SP-41</strain>
    </source>
</reference>
<dbReference type="NCBIfam" id="TIGR02605">
    <property type="entry name" value="CxxC_CxxC_SSSS"/>
    <property type="match status" value="1"/>
</dbReference>
<proteinExistence type="predicted"/>